<dbReference type="EMBL" id="KI546012">
    <property type="protein sequence ID" value="EST48008.1"/>
    <property type="molecule type" value="Genomic_DNA"/>
</dbReference>
<name>V6LUS9_9EUKA</name>
<proteinExistence type="predicted"/>
<accession>V6LUS9</accession>
<evidence type="ECO:0000256" key="1">
    <source>
        <dbReference type="SAM" id="MobiDB-lite"/>
    </source>
</evidence>
<gene>
    <name evidence="2" type="ORF">SS50377_11869</name>
</gene>
<reference evidence="2" key="1">
    <citation type="journal article" date="2014" name="PLoS Genet.">
        <title>The Genome of Spironucleus salmonicida Highlights a Fish Pathogen Adapted to Fluctuating Environments.</title>
        <authorList>
            <person name="Xu F."/>
            <person name="Jerlstrom-Hultqvist J."/>
            <person name="Einarsson E."/>
            <person name="Astvaldsson A."/>
            <person name="Svard S.G."/>
            <person name="Andersson J.O."/>
        </authorList>
    </citation>
    <scope>NUCLEOTIDE SEQUENCE</scope>
</reference>
<dbReference type="AlphaFoldDB" id="V6LUS9"/>
<organism evidence="2">
    <name type="scientific">Spironucleus salmonicida</name>
    <dbReference type="NCBI Taxonomy" id="348837"/>
    <lineage>
        <taxon>Eukaryota</taxon>
        <taxon>Metamonada</taxon>
        <taxon>Diplomonadida</taxon>
        <taxon>Hexamitidae</taxon>
        <taxon>Hexamitinae</taxon>
        <taxon>Spironucleus</taxon>
    </lineage>
</organism>
<dbReference type="VEuPathDB" id="GiardiaDB:SS50377_27302"/>
<protein>
    <submittedName>
        <fullName evidence="2">Uncharacterized protein</fullName>
    </submittedName>
</protein>
<sequence>MPKDVIVPAVFLNNIFQAHQVEIVMPRKQKPPRVPSPPLSPTSRALLESFGLQRVEPSADRMQIPAYLTPEAVDAASRALEAEAAEDRLLGLYAQFYASPQLLPALNEVLPAELHFAPYQDFLNAPAMQCSGATKRLQLSPPDARLLDDNVQRLLYRGFPPQPTAHPVRFCTSYARAACRGFRTAGPQHPRACKISQVSSAFDQEEYEQVAAQFGLSNQSRFTDEFKVEVSKKFLGLVKDGPNLYRFKNIMQEYENGSINQELLQFCFTMIFFGQLEAIYYFQLMQKNGILDPAATTSAGRRATPWTTKWAPSCTSSSAWRPTTSSACRSAAASSRSSTPRCSRSSARPMRPRSTSSAASRSSRATSRPSATRWRSRSSTRRLSSSRSPRHVRGWGERPGPHRAFQDALPAHQRPDPAQAAPQEGQHPAVCRGAAAVPE</sequence>
<feature type="compositionally biased region" description="Low complexity" evidence="1">
    <location>
        <begin position="328"/>
        <end position="373"/>
    </location>
</feature>
<evidence type="ECO:0000313" key="2">
    <source>
        <dbReference type="EMBL" id="EST48008.1"/>
    </source>
</evidence>
<feature type="region of interest" description="Disordered" evidence="1">
    <location>
        <begin position="328"/>
        <end position="439"/>
    </location>
</feature>